<proteinExistence type="predicted"/>
<sequence length="566" mass="60766">MGKTVIDKRPGSGAGRGGFRQAQAWLHTWCGLWFSWLLYAVFLTGTLAVFQEAITHWMTPEHHAEEAAQEAAQAAAQAAGQVASRGQRLAWGAAFMEKYHQGAEMWEIWPTDAQGGGELKVYWFDKQREYADADLDTATGEPMADGNHGAARATEGGHHFVDFHYELHAGQAGLWVVGVAGMAMLVALISGVITHKRIFQDFFTFRARKGQRSWLDAHNAVAVLTLPFQLMIAYTGIAISAMSFMPAGIWSQYGTAPNAIQTYAAELGEPGKPPLSGQAMAVPDLESFAARGQALMGQPVRAVVVDHPGDAAARVGIYGWNSDADADKRLSPNTGMAMFSAASGELLQLRMPGKAEGGGASLAQSVMGGLHMVKFGGWPMKWVYFLCGLAGTAMMATGAILFVVKRRSKHMGEFGSATATVYRLIEGLNVAAIAGLGVACIGYFWANRLLPLGMANRVQWELGVFFGLWLAALLHGLLRAPAKAWLEQMALLAALCLLLPVLNAVTVGDHWPAQLLRGDWESAGVELGAWAFGLAAVWACRVLWRRRALVTGKAASSTANKLQVGA</sequence>
<dbReference type="Proteomes" id="UP000515240">
    <property type="component" value="Chromosome"/>
</dbReference>
<dbReference type="KEGG" id="cpis:HS961_18430"/>
<protein>
    <submittedName>
        <fullName evidence="2">PepSY domain-containing protein</fullName>
    </submittedName>
</protein>
<feature type="transmembrane region" description="Helical" evidence="1">
    <location>
        <begin position="382"/>
        <end position="404"/>
    </location>
</feature>
<name>A0A7G5EKX6_9BURK</name>
<feature type="transmembrane region" description="Helical" evidence="1">
    <location>
        <begin position="26"/>
        <end position="50"/>
    </location>
</feature>
<feature type="transmembrane region" description="Helical" evidence="1">
    <location>
        <begin position="424"/>
        <end position="446"/>
    </location>
</feature>
<dbReference type="InterPro" id="IPR005625">
    <property type="entry name" value="PepSY-ass_TM"/>
</dbReference>
<evidence type="ECO:0000313" key="2">
    <source>
        <dbReference type="EMBL" id="QMV74651.1"/>
    </source>
</evidence>
<keyword evidence="1" id="KW-0472">Membrane</keyword>
<feature type="transmembrane region" description="Helical" evidence="1">
    <location>
        <begin position="490"/>
        <end position="507"/>
    </location>
</feature>
<dbReference type="PANTHER" id="PTHR34219">
    <property type="entry name" value="IRON-REGULATED INNER MEMBRANE PROTEIN-RELATED"/>
    <property type="match status" value="1"/>
</dbReference>
<evidence type="ECO:0000256" key="1">
    <source>
        <dbReference type="SAM" id="Phobius"/>
    </source>
</evidence>
<keyword evidence="1" id="KW-1133">Transmembrane helix</keyword>
<accession>A0A7G5EKX6</accession>
<dbReference type="AlphaFoldDB" id="A0A7G5EKX6"/>
<keyword evidence="3" id="KW-1185">Reference proteome</keyword>
<keyword evidence="1" id="KW-0812">Transmembrane</keyword>
<feature type="transmembrane region" description="Helical" evidence="1">
    <location>
        <begin position="458"/>
        <end position="478"/>
    </location>
</feature>
<dbReference type="EMBL" id="CP058554">
    <property type="protein sequence ID" value="QMV74651.1"/>
    <property type="molecule type" value="Genomic_DNA"/>
</dbReference>
<reference evidence="2 3" key="1">
    <citation type="journal article" date="2020" name="G3 (Bethesda)">
        <title>CeMbio - The Caenorhabditis elegans Microbiome Resource.</title>
        <authorList>
            <person name="Dirksen P."/>
            <person name="Assie A."/>
            <person name="Zimmermann J."/>
            <person name="Zhang F."/>
            <person name="Tietje A.M."/>
            <person name="Marsh S.A."/>
            <person name="Felix M.A."/>
            <person name="Shapira M."/>
            <person name="Kaleta C."/>
            <person name="Schulenburg H."/>
            <person name="Samuel B."/>
        </authorList>
    </citation>
    <scope>NUCLEOTIDE SEQUENCE [LARGE SCALE GENOMIC DNA]</scope>
    <source>
        <strain evidence="2 3">BIGb0172</strain>
    </source>
</reference>
<feature type="transmembrane region" description="Helical" evidence="1">
    <location>
        <begin position="214"/>
        <end position="237"/>
    </location>
</feature>
<organism evidence="2 3">
    <name type="scientific">Comamonas piscis</name>
    <dbReference type="NCBI Taxonomy" id="1562974"/>
    <lineage>
        <taxon>Bacteria</taxon>
        <taxon>Pseudomonadati</taxon>
        <taxon>Pseudomonadota</taxon>
        <taxon>Betaproteobacteria</taxon>
        <taxon>Burkholderiales</taxon>
        <taxon>Comamonadaceae</taxon>
        <taxon>Comamonas</taxon>
    </lineage>
</organism>
<dbReference type="Pfam" id="PF03929">
    <property type="entry name" value="PepSY_TM"/>
    <property type="match status" value="1"/>
</dbReference>
<evidence type="ECO:0000313" key="3">
    <source>
        <dbReference type="Proteomes" id="UP000515240"/>
    </source>
</evidence>
<dbReference type="RefSeq" id="WP_182324483.1">
    <property type="nucleotide sequence ID" value="NZ_CP058554.1"/>
</dbReference>
<feature type="transmembrane region" description="Helical" evidence="1">
    <location>
        <begin position="527"/>
        <end position="544"/>
    </location>
</feature>
<gene>
    <name evidence="2" type="ORF">HS961_18430</name>
</gene>
<dbReference type="PANTHER" id="PTHR34219:SF4">
    <property type="entry name" value="PEPSY DOMAIN-CONTAINING PROTEIN"/>
    <property type="match status" value="1"/>
</dbReference>
<feature type="transmembrane region" description="Helical" evidence="1">
    <location>
        <begin position="172"/>
        <end position="193"/>
    </location>
</feature>